<evidence type="ECO:0000256" key="2">
    <source>
        <dbReference type="ARBA" id="ARBA00023015"/>
    </source>
</evidence>
<dbReference type="Gene3D" id="3.40.190.290">
    <property type="match status" value="1"/>
</dbReference>
<evidence type="ECO:0000256" key="1">
    <source>
        <dbReference type="ARBA" id="ARBA00009437"/>
    </source>
</evidence>
<feature type="domain" description="HTH lysR-type" evidence="5">
    <location>
        <begin position="1"/>
        <end position="59"/>
    </location>
</feature>
<dbReference type="Pfam" id="PF03466">
    <property type="entry name" value="LysR_substrate"/>
    <property type="match status" value="1"/>
</dbReference>
<organism evidence="6 7">
    <name type="scientific">Dechloromonas hankyongensis</name>
    <dbReference type="NCBI Taxonomy" id="2908002"/>
    <lineage>
        <taxon>Bacteria</taxon>
        <taxon>Pseudomonadati</taxon>
        <taxon>Pseudomonadota</taxon>
        <taxon>Betaproteobacteria</taxon>
        <taxon>Rhodocyclales</taxon>
        <taxon>Azonexaceae</taxon>
        <taxon>Dechloromonas</taxon>
    </lineage>
</organism>
<evidence type="ECO:0000256" key="3">
    <source>
        <dbReference type="ARBA" id="ARBA00023125"/>
    </source>
</evidence>
<dbReference type="CDD" id="cd08422">
    <property type="entry name" value="PBP2_CrgA_like"/>
    <property type="match status" value="1"/>
</dbReference>
<protein>
    <submittedName>
        <fullName evidence="6">LysR family transcriptional regulator</fullName>
    </submittedName>
</protein>
<dbReference type="PANTHER" id="PTHR30537:SF5">
    <property type="entry name" value="HTH-TYPE TRANSCRIPTIONAL ACTIVATOR TTDR-RELATED"/>
    <property type="match status" value="1"/>
</dbReference>
<name>A0ABS9K2Z2_9RHOO</name>
<comment type="caution">
    <text evidence="6">The sequence shown here is derived from an EMBL/GenBank/DDBJ whole genome shotgun (WGS) entry which is preliminary data.</text>
</comment>
<proteinExistence type="inferred from homology"/>
<dbReference type="PANTHER" id="PTHR30537">
    <property type="entry name" value="HTH-TYPE TRANSCRIPTIONAL REGULATOR"/>
    <property type="match status" value="1"/>
</dbReference>
<comment type="similarity">
    <text evidence="1">Belongs to the LysR transcriptional regulatory family.</text>
</comment>
<reference evidence="6" key="1">
    <citation type="submission" date="2022-01" db="EMBL/GenBank/DDBJ databases">
        <authorList>
            <person name="Jo J.-H."/>
            <person name="Im W.-T."/>
        </authorList>
    </citation>
    <scope>NUCLEOTIDE SEQUENCE</scope>
    <source>
        <strain evidence="6">XY25</strain>
    </source>
</reference>
<dbReference type="PROSITE" id="PS50931">
    <property type="entry name" value="HTH_LYSR"/>
    <property type="match status" value="1"/>
</dbReference>
<keyword evidence="3" id="KW-0238">DNA-binding</keyword>
<dbReference type="InterPro" id="IPR036390">
    <property type="entry name" value="WH_DNA-bd_sf"/>
</dbReference>
<evidence type="ECO:0000256" key="4">
    <source>
        <dbReference type="ARBA" id="ARBA00023163"/>
    </source>
</evidence>
<keyword evidence="7" id="KW-1185">Reference proteome</keyword>
<gene>
    <name evidence="6" type="ORF">LZ012_10930</name>
</gene>
<dbReference type="Gene3D" id="1.10.10.10">
    <property type="entry name" value="Winged helix-like DNA-binding domain superfamily/Winged helix DNA-binding domain"/>
    <property type="match status" value="1"/>
</dbReference>
<dbReference type="InterPro" id="IPR036388">
    <property type="entry name" value="WH-like_DNA-bd_sf"/>
</dbReference>
<keyword evidence="2" id="KW-0805">Transcription regulation</keyword>
<dbReference type="Proteomes" id="UP001165384">
    <property type="component" value="Unassembled WGS sequence"/>
</dbReference>
<sequence>MQWLSSWESFVRVVETSSMAGAARRLDCTRAQVSKQIGELERNFGVRLFERSTRKLALTPSGEVFYQHALRALEAIASTEIAVRNLGDTPHGLLRVSASVAFGRRYIAPLLPQITAQYPELECELILTDQLVDLFDDNIDLALRHTKAPPDDAVARRLVTLNRVICATPNYLAAHGTPEHPSELAWHNCFGYLQAESSNTVDLLGANGDQVSIPIASRFRFNNLDCIFDAVLAGHGLAILPTYMAGPEIRRGRLQSVLDDYEPLTGFGRQLYACYTPSRVRLPKVRVFLEALERQFMPQPPWENFRSADRNP</sequence>
<dbReference type="SUPFAM" id="SSF53850">
    <property type="entry name" value="Periplasmic binding protein-like II"/>
    <property type="match status" value="1"/>
</dbReference>
<dbReference type="Pfam" id="PF00126">
    <property type="entry name" value="HTH_1"/>
    <property type="match status" value="1"/>
</dbReference>
<keyword evidence="4" id="KW-0804">Transcription</keyword>
<evidence type="ECO:0000259" key="5">
    <source>
        <dbReference type="PROSITE" id="PS50931"/>
    </source>
</evidence>
<dbReference type="InterPro" id="IPR005119">
    <property type="entry name" value="LysR_subst-bd"/>
</dbReference>
<evidence type="ECO:0000313" key="6">
    <source>
        <dbReference type="EMBL" id="MCG2577508.1"/>
    </source>
</evidence>
<dbReference type="EMBL" id="JAKLTN010000002">
    <property type="protein sequence ID" value="MCG2577508.1"/>
    <property type="molecule type" value="Genomic_DNA"/>
</dbReference>
<dbReference type="RefSeq" id="WP_275710679.1">
    <property type="nucleotide sequence ID" value="NZ_JAKLTN010000002.1"/>
</dbReference>
<evidence type="ECO:0000313" key="7">
    <source>
        <dbReference type="Proteomes" id="UP001165384"/>
    </source>
</evidence>
<dbReference type="InterPro" id="IPR000847">
    <property type="entry name" value="LysR_HTH_N"/>
</dbReference>
<dbReference type="SUPFAM" id="SSF46785">
    <property type="entry name" value="Winged helix' DNA-binding domain"/>
    <property type="match status" value="1"/>
</dbReference>
<accession>A0ABS9K2Z2</accession>
<dbReference type="InterPro" id="IPR058163">
    <property type="entry name" value="LysR-type_TF_proteobact-type"/>
</dbReference>